<evidence type="ECO:0000256" key="1">
    <source>
        <dbReference type="ARBA" id="ARBA00001946"/>
    </source>
</evidence>
<dbReference type="InterPro" id="IPR000086">
    <property type="entry name" value="NUDIX_hydrolase_dom"/>
</dbReference>
<evidence type="ECO:0000313" key="6">
    <source>
        <dbReference type="Proteomes" id="UP001595776"/>
    </source>
</evidence>
<dbReference type="InterPro" id="IPR015797">
    <property type="entry name" value="NUDIX_hydrolase-like_dom_sf"/>
</dbReference>
<protein>
    <submittedName>
        <fullName evidence="5">NUDIX hydrolase</fullName>
    </submittedName>
</protein>
<dbReference type="EMBL" id="JBHSCR010000005">
    <property type="protein sequence ID" value="MFC4347878.1"/>
    <property type="molecule type" value="Genomic_DNA"/>
</dbReference>
<evidence type="ECO:0000259" key="4">
    <source>
        <dbReference type="PROSITE" id="PS51462"/>
    </source>
</evidence>
<dbReference type="PROSITE" id="PS00893">
    <property type="entry name" value="NUDIX_BOX"/>
    <property type="match status" value="1"/>
</dbReference>
<dbReference type="Gene3D" id="3.90.79.10">
    <property type="entry name" value="Nucleoside Triphosphate Pyrophosphohydrolase"/>
    <property type="match status" value="1"/>
</dbReference>
<dbReference type="PRINTS" id="PR00502">
    <property type="entry name" value="NUDIXFAMILY"/>
</dbReference>
<dbReference type="PANTHER" id="PTHR43736:SF1">
    <property type="entry name" value="DIHYDRONEOPTERIN TRIPHOSPHATE DIPHOSPHATASE"/>
    <property type="match status" value="1"/>
</dbReference>
<name>A0ABV8UBM7_9PROT</name>
<sequence>MTEASEKPEVRENPTRPIVGVGAVVMNGDNVLLIKRGKPPKKNEWSLPGGAQMLGETTYDAVAREVLEETGLVIQPTCLLDVVDYIDRAPDGSLEFHYTLIDYLALTTDSHPVAGTDAVDARFFPLDEALALPLWTETRRLIELAADKMRQLSERH</sequence>
<dbReference type="PANTHER" id="PTHR43736">
    <property type="entry name" value="ADP-RIBOSE PYROPHOSPHATASE"/>
    <property type="match status" value="1"/>
</dbReference>
<keyword evidence="2 3" id="KW-0378">Hydrolase</keyword>
<reference evidence="6" key="1">
    <citation type="journal article" date="2019" name="Int. J. Syst. Evol. Microbiol.">
        <title>The Global Catalogue of Microorganisms (GCM) 10K type strain sequencing project: providing services to taxonomists for standard genome sequencing and annotation.</title>
        <authorList>
            <consortium name="The Broad Institute Genomics Platform"/>
            <consortium name="The Broad Institute Genome Sequencing Center for Infectious Disease"/>
            <person name="Wu L."/>
            <person name="Ma J."/>
        </authorList>
    </citation>
    <scope>NUCLEOTIDE SEQUENCE [LARGE SCALE GENOMIC DNA]</scope>
    <source>
        <strain evidence="6">CGMCC 1.15304</strain>
    </source>
</reference>
<comment type="cofactor">
    <cofactor evidence="1">
        <name>Mg(2+)</name>
        <dbReference type="ChEBI" id="CHEBI:18420"/>
    </cofactor>
</comment>
<evidence type="ECO:0000313" key="5">
    <source>
        <dbReference type="EMBL" id="MFC4347878.1"/>
    </source>
</evidence>
<proteinExistence type="inferred from homology"/>
<comment type="similarity">
    <text evidence="3">Belongs to the Nudix hydrolase family.</text>
</comment>
<feature type="domain" description="Nudix hydrolase" evidence="4">
    <location>
        <begin position="14"/>
        <end position="147"/>
    </location>
</feature>
<organism evidence="5 6">
    <name type="scientific">Kordiimonas lipolytica</name>
    <dbReference type="NCBI Taxonomy" id="1662421"/>
    <lineage>
        <taxon>Bacteria</taxon>
        <taxon>Pseudomonadati</taxon>
        <taxon>Pseudomonadota</taxon>
        <taxon>Alphaproteobacteria</taxon>
        <taxon>Kordiimonadales</taxon>
        <taxon>Kordiimonadaceae</taxon>
        <taxon>Kordiimonas</taxon>
    </lineage>
</organism>
<keyword evidence="6" id="KW-1185">Reference proteome</keyword>
<evidence type="ECO:0000256" key="3">
    <source>
        <dbReference type="RuleBase" id="RU003476"/>
    </source>
</evidence>
<dbReference type="CDD" id="cd04673">
    <property type="entry name" value="NUDIX_ADPRase"/>
    <property type="match status" value="1"/>
</dbReference>
<dbReference type="SUPFAM" id="SSF55811">
    <property type="entry name" value="Nudix"/>
    <property type="match status" value="1"/>
</dbReference>
<dbReference type="InterPro" id="IPR020476">
    <property type="entry name" value="Nudix_hydrolase"/>
</dbReference>
<dbReference type="Pfam" id="PF00293">
    <property type="entry name" value="NUDIX"/>
    <property type="match status" value="1"/>
</dbReference>
<dbReference type="GO" id="GO:0016787">
    <property type="term" value="F:hydrolase activity"/>
    <property type="evidence" value="ECO:0007669"/>
    <property type="project" value="UniProtKB-KW"/>
</dbReference>
<comment type="caution">
    <text evidence="5">The sequence shown here is derived from an EMBL/GenBank/DDBJ whole genome shotgun (WGS) entry which is preliminary data.</text>
</comment>
<dbReference type="Proteomes" id="UP001595776">
    <property type="component" value="Unassembled WGS sequence"/>
</dbReference>
<accession>A0ABV8UBM7</accession>
<evidence type="ECO:0000256" key="2">
    <source>
        <dbReference type="ARBA" id="ARBA00022801"/>
    </source>
</evidence>
<dbReference type="RefSeq" id="WP_068152567.1">
    <property type="nucleotide sequence ID" value="NZ_JBHSCR010000005.1"/>
</dbReference>
<dbReference type="InterPro" id="IPR020084">
    <property type="entry name" value="NUDIX_hydrolase_CS"/>
</dbReference>
<gene>
    <name evidence="5" type="ORF">ACFO5Q_08490</name>
</gene>
<dbReference type="PROSITE" id="PS51462">
    <property type="entry name" value="NUDIX"/>
    <property type="match status" value="1"/>
</dbReference>